<dbReference type="Pfam" id="PF20398">
    <property type="entry name" value="DUF6691"/>
    <property type="match status" value="1"/>
</dbReference>
<feature type="transmembrane region" description="Helical" evidence="1">
    <location>
        <begin position="37"/>
        <end position="59"/>
    </location>
</feature>
<gene>
    <name evidence="2" type="ORF">ENO59_08750</name>
</gene>
<dbReference type="AlphaFoldDB" id="A0A7V2B1J0"/>
<keyword evidence="1" id="KW-0472">Membrane</keyword>
<organism evidence="2">
    <name type="scientific">Rhodothermus marinus</name>
    <name type="common">Rhodothermus obamensis</name>
    <dbReference type="NCBI Taxonomy" id="29549"/>
    <lineage>
        <taxon>Bacteria</taxon>
        <taxon>Pseudomonadati</taxon>
        <taxon>Rhodothermota</taxon>
        <taxon>Rhodothermia</taxon>
        <taxon>Rhodothermales</taxon>
        <taxon>Rhodothermaceae</taxon>
        <taxon>Rhodothermus</taxon>
    </lineage>
</organism>
<dbReference type="InterPro" id="IPR046513">
    <property type="entry name" value="DUF6691"/>
</dbReference>
<name>A0A7V2B1J0_RHOMR</name>
<keyword evidence="1" id="KW-0812">Transmembrane</keyword>
<feature type="transmembrane region" description="Helical" evidence="1">
    <location>
        <begin position="117"/>
        <end position="140"/>
    </location>
</feature>
<evidence type="ECO:0000256" key="1">
    <source>
        <dbReference type="SAM" id="Phobius"/>
    </source>
</evidence>
<reference evidence="2" key="1">
    <citation type="journal article" date="2020" name="mSystems">
        <title>Genome- and Community-Level Interaction Insights into Carbon Utilization and Element Cycling Functions of Hydrothermarchaeota in Hydrothermal Sediment.</title>
        <authorList>
            <person name="Zhou Z."/>
            <person name="Liu Y."/>
            <person name="Xu W."/>
            <person name="Pan J."/>
            <person name="Luo Z.H."/>
            <person name="Li M."/>
        </authorList>
    </citation>
    <scope>NUCLEOTIDE SEQUENCE [LARGE SCALE GENOMIC DNA]</scope>
    <source>
        <strain evidence="2">SpSt-143</strain>
    </source>
</reference>
<comment type="caution">
    <text evidence="2">The sequence shown here is derived from an EMBL/GenBank/DDBJ whole genome shotgun (WGS) entry which is preliminary data.</text>
</comment>
<accession>A0A7V2B1J0</accession>
<proteinExistence type="predicted"/>
<keyword evidence="1" id="KW-1133">Transmembrane helix</keyword>
<feature type="transmembrane region" description="Helical" evidence="1">
    <location>
        <begin position="146"/>
        <end position="166"/>
    </location>
</feature>
<protein>
    <submittedName>
        <fullName evidence="2">YeeE/YedE family protein</fullName>
    </submittedName>
</protein>
<feature type="transmembrane region" description="Helical" evidence="1">
    <location>
        <begin position="71"/>
        <end position="91"/>
    </location>
</feature>
<dbReference type="EMBL" id="DSGB01000006">
    <property type="protein sequence ID" value="HER96589.1"/>
    <property type="molecule type" value="Genomic_DNA"/>
</dbReference>
<evidence type="ECO:0000313" key="2">
    <source>
        <dbReference type="EMBL" id="HER96589.1"/>
    </source>
</evidence>
<sequence>MAEILHKRRPEGCIDLNQVAPDYEAQAVETGNRPQHLLAYLLLGIFFGIVLIKSEVASWFRIQEMFRFQSFHMYGVIGSAVLVAALSVQFIKKRHLKTLSGEPIEIQPKIWGKGTRYWLGGILFGLGWALLGACPGPMFALLGSGITVMVVAIASAMLGTWTYAVLRHRLPH</sequence>